<evidence type="ECO:0000313" key="14">
    <source>
        <dbReference type="EMBL" id="QPL56350.1"/>
    </source>
</evidence>
<keyword evidence="5" id="KW-0808">Transferase</keyword>
<evidence type="ECO:0000256" key="8">
    <source>
        <dbReference type="ARBA" id="ARBA00022840"/>
    </source>
</evidence>
<feature type="coiled-coil region" evidence="10">
    <location>
        <begin position="221"/>
        <end position="280"/>
    </location>
</feature>
<dbReference type="Pfam" id="PF00672">
    <property type="entry name" value="HAMP"/>
    <property type="match status" value="1"/>
</dbReference>
<dbReference type="EC" id="2.7.13.3" evidence="3"/>
<keyword evidence="4" id="KW-0597">Phosphoprotein</keyword>
<comment type="subcellular location">
    <subcellularLocation>
        <location evidence="2">Membrane</location>
    </subcellularLocation>
</comment>
<keyword evidence="11" id="KW-1133">Transmembrane helix</keyword>
<evidence type="ECO:0000256" key="6">
    <source>
        <dbReference type="ARBA" id="ARBA00022741"/>
    </source>
</evidence>
<evidence type="ECO:0000256" key="2">
    <source>
        <dbReference type="ARBA" id="ARBA00004370"/>
    </source>
</evidence>
<dbReference type="PRINTS" id="PR00344">
    <property type="entry name" value="BCTRLSENSOR"/>
</dbReference>
<evidence type="ECO:0000313" key="15">
    <source>
        <dbReference type="Proteomes" id="UP000594435"/>
    </source>
</evidence>
<feature type="transmembrane region" description="Helical" evidence="11">
    <location>
        <begin position="153"/>
        <end position="176"/>
    </location>
</feature>
<dbReference type="PANTHER" id="PTHR43065">
    <property type="entry name" value="SENSOR HISTIDINE KINASE"/>
    <property type="match status" value="1"/>
</dbReference>
<sequence>MSLRLKTIIGVALIEAISLAILVSLTLNYLKTTNYDGLNQRVISTTRLLEYTVKNAVLSYDLATIESLTQELVTESDIVYVAVFGEGGQLLSEQGQTPSGYSVRILEESSKQVKDGIFDVKQDIREAGITFGSVWLGFDMTKLNSQIKEAQKWTAIIVLGEMSLVALFSYILGAYLTKRLTQLRDAADQIANGHREVDLNIAGKDEVSTVSQAFVNMVERLAISEKKTVQYQQQLEQANESLESKVAQRTQALLESNRKLTKLNQELKSTQEKLVESEKMASIGTMAAGFSHEINNPIGVVNSNLQVSLEYLSVYQNWIALLKEQDKMVDLEVLKQWEKNHHVQYLHQDFKECLLETKQCVDRVKGLVDALQKYSANSHEGSTDFQPIELFELVHQALSNIQVAKNVEINIHSSVTKAPLVLGSNSELVKLFIELIKNAVNSCSCLKDRNGHIQIKAKQIGNFCLVDIEDNGVGIKREWLKRLFDPFFTTAEVGHGMGLGLTYCYDIIKHHEGEIEIKNREEHGAVVTLTLPCVAATKISQ</sequence>
<dbReference type="InterPro" id="IPR004358">
    <property type="entry name" value="Sig_transdc_His_kin-like_C"/>
</dbReference>
<reference evidence="14 15" key="1">
    <citation type="submission" date="2020-11" db="EMBL/GenBank/DDBJ databases">
        <title>Complete and Circularized Genome Assembly of a human isolate of Vibrio navarrensis biotype pommerensis with MiSeq and MinION Sequence Data.</title>
        <authorList>
            <person name="Schwartz K."/>
            <person name="Borowiak M."/>
            <person name="Deneke C."/>
            <person name="Balau V."/>
            <person name="Metelmann C."/>
            <person name="Strauch E."/>
        </authorList>
    </citation>
    <scope>NUCLEOTIDE SEQUENCE [LARGE SCALE GENOMIC DNA]</scope>
    <source>
        <strain evidence="14 15">20-VB00237</strain>
    </source>
</reference>
<dbReference type="EMBL" id="CP065218">
    <property type="protein sequence ID" value="QPL56350.1"/>
    <property type="molecule type" value="Genomic_DNA"/>
</dbReference>
<dbReference type="InterPro" id="IPR003660">
    <property type="entry name" value="HAMP_dom"/>
</dbReference>
<gene>
    <name evidence="14" type="ORF">I3X05_19875</name>
</gene>
<dbReference type="Gene3D" id="6.10.340.10">
    <property type="match status" value="1"/>
</dbReference>
<dbReference type="CDD" id="cd06225">
    <property type="entry name" value="HAMP"/>
    <property type="match status" value="1"/>
</dbReference>
<evidence type="ECO:0000256" key="1">
    <source>
        <dbReference type="ARBA" id="ARBA00000085"/>
    </source>
</evidence>
<dbReference type="AlphaFoldDB" id="A0AAJ4LWY7"/>
<name>A0AAJ4LWY7_9VIBR</name>
<dbReference type="SMART" id="SM00304">
    <property type="entry name" value="HAMP"/>
    <property type="match status" value="1"/>
</dbReference>
<evidence type="ECO:0000256" key="4">
    <source>
        <dbReference type="ARBA" id="ARBA00022553"/>
    </source>
</evidence>
<keyword evidence="11" id="KW-0812">Transmembrane</keyword>
<dbReference type="RefSeq" id="WP_193166775.1">
    <property type="nucleotide sequence ID" value="NZ_CP065218.1"/>
</dbReference>
<comment type="catalytic activity">
    <reaction evidence="1">
        <text>ATP + protein L-histidine = ADP + protein N-phospho-L-histidine.</text>
        <dbReference type="EC" id="2.7.13.3"/>
    </reaction>
</comment>
<evidence type="ECO:0000259" key="13">
    <source>
        <dbReference type="PROSITE" id="PS50885"/>
    </source>
</evidence>
<organism evidence="14 15">
    <name type="scientific">Vibrio navarrensis</name>
    <dbReference type="NCBI Taxonomy" id="29495"/>
    <lineage>
        <taxon>Bacteria</taxon>
        <taxon>Pseudomonadati</taxon>
        <taxon>Pseudomonadota</taxon>
        <taxon>Gammaproteobacteria</taxon>
        <taxon>Vibrionales</taxon>
        <taxon>Vibrionaceae</taxon>
        <taxon>Vibrio</taxon>
    </lineage>
</organism>
<keyword evidence="10" id="KW-0175">Coiled coil</keyword>
<dbReference type="PROSITE" id="PS50885">
    <property type="entry name" value="HAMP"/>
    <property type="match status" value="1"/>
</dbReference>
<keyword evidence="9" id="KW-0902">Two-component regulatory system</keyword>
<dbReference type="InterPro" id="IPR036890">
    <property type="entry name" value="HATPase_C_sf"/>
</dbReference>
<proteinExistence type="predicted"/>
<feature type="domain" description="HAMP" evidence="13">
    <location>
        <begin position="174"/>
        <end position="226"/>
    </location>
</feature>
<evidence type="ECO:0000256" key="9">
    <source>
        <dbReference type="ARBA" id="ARBA00023012"/>
    </source>
</evidence>
<dbReference type="SUPFAM" id="SSF55874">
    <property type="entry name" value="ATPase domain of HSP90 chaperone/DNA topoisomerase II/histidine kinase"/>
    <property type="match status" value="1"/>
</dbReference>
<dbReference type="SUPFAM" id="SSF158472">
    <property type="entry name" value="HAMP domain-like"/>
    <property type="match status" value="1"/>
</dbReference>
<dbReference type="PANTHER" id="PTHR43065:SF10">
    <property type="entry name" value="PEROXIDE STRESS-ACTIVATED HISTIDINE KINASE MAK3"/>
    <property type="match status" value="1"/>
</dbReference>
<feature type="domain" description="Histidine kinase" evidence="12">
    <location>
        <begin position="289"/>
        <end position="535"/>
    </location>
</feature>
<evidence type="ECO:0000256" key="10">
    <source>
        <dbReference type="SAM" id="Coils"/>
    </source>
</evidence>
<dbReference type="InterPro" id="IPR005467">
    <property type="entry name" value="His_kinase_dom"/>
</dbReference>
<dbReference type="Gene3D" id="1.10.287.130">
    <property type="match status" value="1"/>
</dbReference>
<protein>
    <recommendedName>
        <fullName evidence="3">histidine kinase</fullName>
        <ecNumber evidence="3">2.7.13.3</ecNumber>
    </recommendedName>
</protein>
<dbReference type="InterPro" id="IPR003594">
    <property type="entry name" value="HATPase_dom"/>
</dbReference>
<evidence type="ECO:0000256" key="11">
    <source>
        <dbReference type="SAM" id="Phobius"/>
    </source>
</evidence>
<keyword evidence="11" id="KW-0472">Membrane</keyword>
<keyword evidence="6" id="KW-0547">Nucleotide-binding</keyword>
<evidence type="ECO:0000256" key="7">
    <source>
        <dbReference type="ARBA" id="ARBA00022777"/>
    </source>
</evidence>
<dbReference type="GO" id="GO:0000160">
    <property type="term" value="P:phosphorelay signal transduction system"/>
    <property type="evidence" value="ECO:0007669"/>
    <property type="project" value="UniProtKB-KW"/>
</dbReference>
<evidence type="ECO:0000256" key="3">
    <source>
        <dbReference type="ARBA" id="ARBA00012438"/>
    </source>
</evidence>
<accession>A0AAJ4LWY7</accession>
<dbReference type="PROSITE" id="PS50109">
    <property type="entry name" value="HIS_KIN"/>
    <property type="match status" value="1"/>
</dbReference>
<dbReference type="SMART" id="SM00387">
    <property type="entry name" value="HATPase_c"/>
    <property type="match status" value="1"/>
</dbReference>
<keyword evidence="8" id="KW-0067">ATP-binding</keyword>
<dbReference type="GO" id="GO:0004673">
    <property type="term" value="F:protein histidine kinase activity"/>
    <property type="evidence" value="ECO:0007669"/>
    <property type="project" value="UniProtKB-EC"/>
</dbReference>
<feature type="transmembrane region" description="Helical" evidence="11">
    <location>
        <begin position="7"/>
        <end position="30"/>
    </location>
</feature>
<dbReference type="Pfam" id="PF02518">
    <property type="entry name" value="HATPase_c"/>
    <property type="match status" value="1"/>
</dbReference>
<evidence type="ECO:0000259" key="12">
    <source>
        <dbReference type="PROSITE" id="PS50109"/>
    </source>
</evidence>
<dbReference type="GO" id="GO:0016020">
    <property type="term" value="C:membrane"/>
    <property type="evidence" value="ECO:0007669"/>
    <property type="project" value="UniProtKB-SubCell"/>
</dbReference>
<keyword evidence="7" id="KW-0418">Kinase</keyword>
<dbReference type="GO" id="GO:0005524">
    <property type="term" value="F:ATP binding"/>
    <property type="evidence" value="ECO:0007669"/>
    <property type="project" value="UniProtKB-KW"/>
</dbReference>
<evidence type="ECO:0000256" key="5">
    <source>
        <dbReference type="ARBA" id="ARBA00022679"/>
    </source>
</evidence>
<dbReference type="Gene3D" id="3.30.565.10">
    <property type="entry name" value="Histidine kinase-like ATPase, C-terminal domain"/>
    <property type="match status" value="1"/>
</dbReference>
<dbReference type="Proteomes" id="UP000594435">
    <property type="component" value="Chromosome 2"/>
</dbReference>